<dbReference type="CDD" id="cd09019">
    <property type="entry name" value="galactose_mutarotase_like"/>
    <property type="match status" value="1"/>
</dbReference>
<dbReference type="Gene3D" id="2.70.98.10">
    <property type="match status" value="1"/>
</dbReference>
<dbReference type="InterPro" id="IPR018052">
    <property type="entry name" value="Ald1_epimerase_CS"/>
</dbReference>
<dbReference type="EMBL" id="CP089291">
    <property type="protein sequence ID" value="UOF90655.1"/>
    <property type="molecule type" value="Genomic_DNA"/>
</dbReference>
<dbReference type="EC" id="5.1.3.3" evidence="4 8"/>
<evidence type="ECO:0000256" key="7">
    <source>
        <dbReference type="ARBA" id="ARBA00023277"/>
    </source>
</evidence>
<organism evidence="9 10">
    <name type="scientific">Fodinisporobacter ferrooxydans</name>
    <dbReference type="NCBI Taxonomy" id="2901836"/>
    <lineage>
        <taxon>Bacteria</taxon>
        <taxon>Bacillati</taxon>
        <taxon>Bacillota</taxon>
        <taxon>Bacilli</taxon>
        <taxon>Bacillales</taxon>
        <taxon>Alicyclobacillaceae</taxon>
        <taxon>Fodinisporobacter</taxon>
    </lineage>
</organism>
<dbReference type="PIRSF" id="PIRSF005096">
    <property type="entry name" value="GALM"/>
    <property type="match status" value="1"/>
</dbReference>
<dbReference type="InterPro" id="IPR011013">
    <property type="entry name" value="Gal_mutarotase_sf_dom"/>
</dbReference>
<name>A0ABY4CJF7_9BACL</name>
<evidence type="ECO:0000256" key="6">
    <source>
        <dbReference type="ARBA" id="ARBA00023235"/>
    </source>
</evidence>
<dbReference type="Proteomes" id="UP000830167">
    <property type="component" value="Chromosome"/>
</dbReference>
<sequence>MKVEQKPFGTLDGQRIQAYTIRNDHHLEITCLNYGCVITKILTPDRTGNFENIVLGFADIESYETESPYFGAVIGRVAGRIKDGQFELDGKSYTVTKNENGNHLHGGRKGFHRVVWDAAVIDKGGDETGVRFAYTSPNGEEGYPGTVMLTVSYTLNNNNEFLIHYQAQSYQTTLLNMTNHSYFNLSGNLQRDVLQHRLKIDSDKFLELNEQLLPTGKLLDVSGTVFDLRSGRQIQEGVCSDHPQIELAGRGYDHPFLLNKNHDREIVLWEEESGRTLTIETDAVGVVLYTGNQLSETMDVHGVKSKKYLGLCLETQGLPDAIHHSNFPSFVLEKDETFSSRTKYTFGIA</sequence>
<evidence type="ECO:0000256" key="1">
    <source>
        <dbReference type="ARBA" id="ARBA00001614"/>
    </source>
</evidence>
<comment type="catalytic activity">
    <reaction evidence="1 8">
        <text>alpha-D-glucose = beta-D-glucose</text>
        <dbReference type="Rhea" id="RHEA:10264"/>
        <dbReference type="ChEBI" id="CHEBI:15903"/>
        <dbReference type="ChEBI" id="CHEBI:17925"/>
        <dbReference type="EC" id="5.1.3.3"/>
    </reaction>
</comment>
<evidence type="ECO:0000313" key="10">
    <source>
        <dbReference type="Proteomes" id="UP000830167"/>
    </source>
</evidence>
<gene>
    <name evidence="9" type="ORF">LSG31_22840</name>
</gene>
<dbReference type="PANTHER" id="PTHR10091:SF0">
    <property type="entry name" value="GALACTOSE MUTAROTASE"/>
    <property type="match status" value="1"/>
</dbReference>
<dbReference type="InterPro" id="IPR014718">
    <property type="entry name" value="GH-type_carb-bd"/>
</dbReference>
<comment type="similarity">
    <text evidence="3 8">Belongs to the aldose epimerase family.</text>
</comment>
<accession>A0ABY4CJF7</accession>
<evidence type="ECO:0000256" key="2">
    <source>
        <dbReference type="ARBA" id="ARBA00005028"/>
    </source>
</evidence>
<protein>
    <recommendedName>
        <fullName evidence="5 8">Aldose 1-epimerase</fullName>
        <ecNumber evidence="4 8">5.1.3.3</ecNumber>
    </recommendedName>
</protein>
<proteinExistence type="inferred from homology"/>
<dbReference type="PANTHER" id="PTHR10091">
    <property type="entry name" value="ALDOSE-1-EPIMERASE"/>
    <property type="match status" value="1"/>
</dbReference>
<dbReference type="SUPFAM" id="SSF74650">
    <property type="entry name" value="Galactose mutarotase-like"/>
    <property type="match status" value="1"/>
</dbReference>
<keyword evidence="10" id="KW-1185">Reference proteome</keyword>
<evidence type="ECO:0000256" key="5">
    <source>
        <dbReference type="ARBA" id="ARBA00014165"/>
    </source>
</evidence>
<dbReference type="NCBIfam" id="NF008277">
    <property type="entry name" value="PRK11055.1"/>
    <property type="match status" value="1"/>
</dbReference>
<comment type="pathway">
    <text evidence="2 8">Carbohydrate metabolism; hexose metabolism.</text>
</comment>
<evidence type="ECO:0000256" key="3">
    <source>
        <dbReference type="ARBA" id="ARBA00006206"/>
    </source>
</evidence>
<dbReference type="InterPro" id="IPR008183">
    <property type="entry name" value="Aldose_1/G6P_1-epimerase"/>
</dbReference>
<dbReference type="InterPro" id="IPR015443">
    <property type="entry name" value="Aldose_1-epimerase"/>
</dbReference>
<dbReference type="PROSITE" id="PS00545">
    <property type="entry name" value="ALDOSE_1_EPIMERASE"/>
    <property type="match status" value="1"/>
</dbReference>
<evidence type="ECO:0000256" key="8">
    <source>
        <dbReference type="PIRNR" id="PIRNR005096"/>
    </source>
</evidence>
<keyword evidence="6 8" id="KW-0413">Isomerase</keyword>
<dbReference type="RefSeq" id="WP_347437354.1">
    <property type="nucleotide sequence ID" value="NZ_CP089291.1"/>
</dbReference>
<dbReference type="InterPro" id="IPR047215">
    <property type="entry name" value="Galactose_mutarotase-like"/>
</dbReference>
<keyword evidence="7 8" id="KW-0119">Carbohydrate metabolism</keyword>
<evidence type="ECO:0000256" key="4">
    <source>
        <dbReference type="ARBA" id="ARBA00013185"/>
    </source>
</evidence>
<dbReference type="Pfam" id="PF01263">
    <property type="entry name" value="Aldose_epim"/>
    <property type="match status" value="1"/>
</dbReference>
<evidence type="ECO:0000313" key="9">
    <source>
        <dbReference type="EMBL" id="UOF90655.1"/>
    </source>
</evidence>
<reference evidence="9" key="1">
    <citation type="submission" date="2021-12" db="EMBL/GenBank/DDBJ databases">
        <title>Alicyclobacillaceae gen. nov., sp. nov., isolated from chalcocite enrichment system.</title>
        <authorList>
            <person name="Jiang Z."/>
        </authorList>
    </citation>
    <scope>NUCLEOTIDE SEQUENCE</scope>
    <source>
        <strain evidence="9">MYW30-H2</strain>
    </source>
</reference>